<protein>
    <submittedName>
        <fullName evidence="1">Uncharacterized protein</fullName>
    </submittedName>
</protein>
<dbReference type="AlphaFoldDB" id="A0A7R9D6M0"/>
<reference evidence="1" key="1">
    <citation type="submission" date="2020-11" db="EMBL/GenBank/DDBJ databases">
        <authorList>
            <person name="Tran Van P."/>
        </authorList>
    </citation>
    <scope>NUCLEOTIDE SEQUENCE</scope>
</reference>
<dbReference type="InterPro" id="IPR012341">
    <property type="entry name" value="6hp_glycosidase-like_sf"/>
</dbReference>
<evidence type="ECO:0000313" key="1">
    <source>
        <dbReference type="EMBL" id="CAD7409078.1"/>
    </source>
</evidence>
<dbReference type="Gene3D" id="1.50.10.10">
    <property type="match status" value="1"/>
</dbReference>
<dbReference type="EMBL" id="OD003990">
    <property type="protein sequence ID" value="CAD7409078.1"/>
    <property type="molecule type" value="Genomic_DNA"/>
</dbReference>
<proteinExistence type="predicted"/>
<gene>
    <name evidence="1" type="ORF">TPSB3V08_LOCUS6655</name>
</gene>
<name>A0A7R9D6M0_TIMPO</name>
<organism evidence="1">
    <name type="scientific">Timema poppense</name>
    <name type="common">Walking stick</name>
    <dbReference type="NCBI Taxonomy" id="170557"/>
    <lineage>
        <taxon>Eukaryota</taxon>
        <taxon>Metazoa</taxon>
        <taxon>Ecdysozoa</taxon>
        <taxon>Arthropoda</taxon>
        <taxon>Hexapoda</taxon>
        <taxon>Insecta</taxon>
        <taxon>Pterygota</taxon>
        <taxon>Neoptera</taxon>
        <taxon>Polyneoptera</taxon>
        <taxon>Phasmatodea</taxon>
        <taxon>Timematodea</taxon>
        <taxon>Timematoidea</taxon>
        <taxon>Timematidae</taxon>
        <taxon>Timema</taxon>
    </lineage>
</organism>
<sequence>MRSQLCMARRGRGNGQTTLCVVPKISDKLGTQPVKEATALLDKAFKRLKLRDVTYLCGGTGPLSLGAVIYHNSGCTARSQELVDSNRESWKLALENLKKSEKPPPVHLTEIQTLIPLSSAVELNMTSALANYATVADLLFNTTDCLVKE</sequence>
<dbReference type="GO" id="GO:0005975">
    <property type="term" value="P:carbohydrate metabolic process"/>
    <property type="evidence" value="ECO:0007669"/>
    <property type="project" value="InterPro"/>
</dbReference>
<accession>A0A7R9D6M0</accession>